<keyword evidence="2" id="KW-1185">Reference proteome</keyword>
<dbReference type="RefSeq" id="WP_344645397.1">
    <property type="nucleotide sequence ID" value="NZ_BAAASS010000016.1"/>
</dbReference>
<gene>
    <name evidence="1" type="ORF">ACFPN6_22935</name>
</gene>
<evidence type="ECO:0000313" key="2">
    <source>
        <dbReference type="Proteomes" id="UP001596156"/>
    </source>
</evidence>
<dbReference type="EMBL" id="JBHSKL010000029">
    <property type="protein sequence ID" value="MFC5227388.1"/>
    <property type="molecule type" value="Genomic_DNA"/>
</dbReference>
<evidence type="ECO:0000313" key="1">
    <source>
        <dbReference type="EMBL" id="MFC5227388.1"/>
    </source>
</evidence>
<dbReference type="Proteomes" id="UP001596156">
    <property type="component" value="Unassembled WGS sequence"/>
</dbReference>
<proteinExistence type="predicted"/>
<organism evidence="1 2">
    <name type="scientific">Streptomyces fimbriatus</name>
    <dbReference type="NCBI Taxonomy" id="68197"/>
    <lineage>
        <taxon>Bacteria</taxon>
        <taxon>Bacillati</taxon>
        <taxon>Actinomycetota</taxon>
        <taxon>Actinomycetes</taxon>
        <taxon>Kitasatosporales</taxon>
        <taxon>Streptomycetaceae</taxon>
        <taxon>Streptomyces</taxon>
    </lineage>
</organism>
<accession>A0ABW0DB82</accession>
<name>A0ABW0DB82_STRFI</name>
<sequence length="119" mass="13080">MPELVPALDRLAGQLASPQARTLLTMAAVRPFFSGCTRTQTRLAAIQTAGIDAAAMLRPPLYQCAYDEWLGTVYTAQYRPTEGCVTYHWPGESWEHSFVGFSPGSRTVTLGLPDESDDR</sequence>
<protein>
    <submittedName>
        <fullName evidence="1">Uncharacterized protein</fullName>
    </submittedName>
</protein>
<reference evidence="2" key="1">
    <citation type="journal article" date="2019" name="Int. J. Syst. Evol. Microbiol.">
        <title>The Global Catalogue of Microorganisms (GCM) 10K type strain sequencing project: providing services to taxonomists for standard genome sequencing and annotation.</title>
        <authorList>
            <consortium name="The Broad Institute Genomics Platform"/>
            <consortium name="The Broad Institute Genome Sequencing Center for Infectious Disease"/>
            <person name="Wu L."/>
            <person name="Ma J."/>
        </authorList>
    </citation>
    <scope>NUCLEOTIDE SEQUENCE [LARGE SCALE GENOMIC DNA]</scope>
    <source>
        <strain evidence="2">CCM 8479</strain>
    </source>
</reference>
<comment type="caution">
    <text evidence="1">The sequence shown here is derived from an EMBL/GenBank/DDBJ whole genome shotgun (WGS) entry which is preliminary data.</text>
</comment>